<dbReference type="Proteomes" id="UP000193711">
    <property type="component" value="Unassembled WGS sequence"/>
</dbReference>
<organism evidence="3 4">
    <name type="scientific">Rathayibacter oskolensis</name>
    <dbReference type="NCBI Taxonomy" id="1891671"/>
    <lineage>
        <taxon>Bacteria</taxon>
        <taxon>Bacillati</taxon>
        <taxon>Actinomycetota</taxon>
        <taxon>Actinomycetes</taxon>
        <taxon>Micrococcales</taxon>
        <taxon>Microbacteriaceae</taxon>
        <taxon>Rathayibacter</taxon>
    </lineage>
</organism>
<keyword evidence="4" id="KW-1185">Reference proteome</keyword>
<dbReference type="InterPro" id="IPR006286">
    <property type="entry name" value="C56_PfpI-like"/>
</dbReference>
<dbReference type="GO" id="GO:0008233">
    <property type="term" value="F:peptidase activity"/>
    <property type="evidence" value="ECO:0007669"/>
    <property type="project" value="UniProtKB-KW"/>
</dbReference>
<dbReference type="Gene3D" id="3.40.50.880">
    <property type="match status" value="1"/>
</dbReference>
<dbReference type="GO" id="GO:0006508">
    <property type="term" value="P:proteolysis"/>
    <property type="evidence" value="ECO:0007669"/>
    <property type="project" value="UniProtKB-KW"/>
</dbReference>
<evidence type="ECO:0000313" key="3">
    <source>
        <dbReference type="EMBL" id="SMH44259.1"/>
    </source>
</evidence>
<dbReference type="OrthoDB" id="9792284at2"/>
<gene>
    <name evidence="3" type="ORF">SAMN06295885_2331</name>
</gene>
<protein>
    <submittedName>
        <fullName evidence="3">Protease I</fullName>
    </submittedName>
</protein>
<dbReference type="STRING" id="1891671.SAMN06295885_2331"/>
<dbReference type="EMBL" id="FXBM01000002">
    <property type="protein sequence ID" value="SMH44259.1"/>
    <property type="molecule type" value="Genomic_DNA"/>
</dbReference>
<dbReference type="RefSeq" id="WP_085476755.1">
    <property type="nucleotide sequence ID" value="NZ_FXBM01000002.1"/>
</dbReference>
<dbReference type="InterPro" id="IPR029062">
    <property type="entry name" value="Class_I_gatase-like"/>
</dbReference>
<sequence>MPTTTDTHVPDNRAAIRSTATPIGRIAILTADRVEDVEFFYPYYRFTEAGYDVDVLTPSGAEVTGYKGLALRTGLQSVSGADASDYDALFIPGGLAPSELRLLPAALEFVTAFAATGRPIGAVCHGPQILVSAGLVEGRRLTSWKDVAPEVRAAGAEYIDEPVVEDGPFITARKPGDMPLQLARFLERVTASTAGARDE</sequence>
<keyword evidence="3" id="KW-0645">Protease</keyword>
<dbReference type="PANTHER" id="PTHR42733:SF2">
    <property type="entry name" value="DJ-1_THIJ_PFPI FAMILY PROTEIN"/>
    <property type="match status" value="1"/>
</dbReference>
<accession>A0A1X7P128</accession>
<dbReference type="PROSITE" id="PS51276">
    <property type="entry name" value="PEPTIDASE_C56_PFPI"/>
    <property type="match status" value="1"/>
</dbReference>
<reference evidence="4" key="1">
    <citation type="submission" date="2017-04" db="EMBL/GenBank/DDBJ databases">
        <authorList>
            <person name="Varghese N."/>
            <person name="Submissions S."/>
        </authorList>
    </citation>
    <scope>NUCLEOTIDE SEQUENCE [LARGE SCALE GENOMIC DNA]</scope>
    <source>
        <strain evidence="4">VKM Ac-2121</strain>
    </source>
</reference>
<comment type="similarity">
    <text evidence="1">Belongs to the peptidase C56 family.</text>
</comment>
<dbReference type="InterPro" id="IPR002818">
    <property type="entry name" value="DJ-1/PfpI"/>
</dbReference>
<dbReference type="AlphaFoldDB" id="A0A1X7P128"/>
<evidence type="ECO:0000256" key="1">
    <source>
        <dbReference type="ARBA" id="ARBA00008542"/>
    </source>
</evidence>
<name>A0A1X7P128_9MICO</name>
<dbReference type="Pfam" id="PF01965">
    <property type="entry name" value="DJ-1_PfpI"/>
    <property type="match status" value="1"/>
</dbReference>
<proteinExistence type="inferred from homology"/>
<dbReference type="CDD" id="cd03134">
    <property type="entry name" value="GATase1_PfpI_like"/>
    <property type="match status" value="1"/>
</dbReference>
<keyword evidence="3" id="KW-0378">Hydrolase</keyword>
<dbReference type="SUPFAM" id="SSF52317">
    <property type="entry name" value="Class I glutamine amidotransferase-like"/>
    <property type="match status" value="1"/>
</dbReference>
<feature type="domain" description="DJ-1/PfpI" evidence="2">
    <location>
        <begin position="25"/>
        <end position="181"/>
    </location>
</feature>
<evidence type="ECO:0000313" key="4">
    <source>
        <dbReference type="Proteomes" id="UP000193711"/>
    </source>
</evidence>
<dbReference type="PANTHER" id="PTHR42733">
    <property type="entry name" value="DJ-1 PROTEIN"/>
    <property type="match status" value="1"/>
</dbReference>
<evidence type="ECO:0000259" key="2">
    <source>
        <dbReference type="Pfam" id="PF01965"/>
    </source>
</evidence>